<evidence type="ECO:0000256" key="10">
    <source>
        <dbReference type="PROSITE-ProRule" id="PRU00284"/>
    </source>
</evidence>
<evidence type="ECO:0000256" key="1">
    <source>
        <dbReference type="ARBA" id="ARBA00004651"/>
    </source>
</evidence>
<gene>
    <name evidence="14" type="ORF">SAMN05216605_104140</name>
</gene>
<dbReference type="PROSITE" id="PS50885">
    <property type="entry name" value="HAMP"/>
    <property type="match status" value="1"/>
</dbReference>
<dbReference type="GO" id="GO:0004888">
    <property type="term" value="F:transmembrane signaling receptor activity"/>
    <property type="evidence" value="ECO:0007669"/>
    <property type="project" value="InterPro"/>
</dbReference>
<dbReference type="GO" id="GO:0007165">
    <property type="term" value="P:signal transduction"/>
    <property type="evidence" value="ECO:0007669"/>
    <property type="project" value="UniProtKB-KW"/>
</dbReference>
<dbReference type="PROSITE" id="PS50111">
    <property type="entry name" value="CHEMOTAXIS_TRANSDUC_2"/>
    <property type="match status" value="1"/>
</dbReference>
<dbReference type="InterPro" id="IPR003660">
    <property type="entry name" value="HAMP_dom"/>
</dbReference>
<evidence type="ECO:0000256" key="2">
    <source>
        <dbReference type="ARBA" id="ARBA00022475"/>
    </source>
</evidence>
<accession>A0A1G7Z389</accession>
<evidence type="ECO:0000256" key="8">
    <source>
        <dbReference type="ARBA" id="ARBA00023224"/>
    </source>
</evidence>
<dbReference type="InterPro" id="IPR004089">
    <property type="entry name" value="MCPsignal_dom"/>
</dbReference>
<dbReference type="AlphaFoldDB" id="A0A1G7Z389"/>
<evidence type="ECO:0000256" key="4">
    <source>
        <dbReference type="ARBA" id="ARBA00022500"/>
    </source>
</evidence>
<dbReference type="OrthoDB" id="8724574at2"/>
<keyword evidence="5 11" id="KW-0812">Transmembrane</keyword>
<keyword evidence="3" id="KW-0488">Methylation</keyword>
<dbReference type="Pfam" id="PF00672">
    <property type="entry name" value="HAMP"/>
    <property type="match status" value="1"/>
</dbReference>
<dbReference type="SMART" id="SM00304">
    <property type="entry name" value="HAMP"/>
    <property type="match status" value="2"/>
</dbReference>
<keyword evidence="2" id="KW-1003">Cell membrane</keyword>
<dbReference type="SMART" id="SM00283">
    <property type="entry name" value="MA"/>
    <property type="match status" value="1"/>
</dbReference>
<dbReference type="PANTHER" id="PTHR32089:SF120">
    <property type="entry name" value="METHYL-ACCEPTING CHEMOTAXIS PROTEIN TLPQ"/>
    <property type="match status" value="1"/>
</dbReference>
<dbReference type="FunFam" id="1.10.287.950:FF:000001">
    <property type="entry name" value="Methyl-accepting chemotaxis sensory transducer"/>
    <property type="match status" value="1"/>
</dbReference>
<evidence type="ECO:0000256" key="7">
    <source>
        <dbReference type="ARBA" id="ARBA00023136"/>
    </source>
</evidence>
<dbReference type="PRINTS" id="PR00260">
    <property type="entry name" value="CHEMTRNSDUCR"/>
</dbReference>
<feature type="transmembrane region" description="Helical" evidence="11">
    <location>
        <begin position="188"/>
        <end position="210"/>
    </location>
</feature>
<evidence type="ECO:0000256" key="11">
    <source>
        <dbReference type="SAM" id="Phobius"/>
    </source>
</evidence>
<feature type="transmembrane region" description="Helical" evidence="11">
    <location>
        <begin position="12"/>
        <end position="31"/>
    </location>
</feature>
<dbReference type="Pfam" id="PF12729">
    <property type="entry name" value="4HB_MCP_1"/>
    <property type="match status" value="1"/>
</dbReference>
<dbReference type="CDD" id="cd11386">
    <property type="entry name" value="MCP_signal"/>
    <property type="match status" value="1"/>
</dbReference>
<proteinExistence type="inferred from homology"/>
<comment type="similarity">
    <text evidence="9">Belongs to the methyl-accepting chemotaxis (MCP) protein family.</text>
</comment>
<dbReference type="Pfam" id="PF00015">
    <property type="entry name" value="MCPsignal"/>
    <property type="match status" value="1"/>
</dbReference>
<evidence type="ECO:0000313" key="14">
    <source>
        <dbReference type="EMBL" id="SDH02640.1"/>
    </source>
</evidence>
<keyword evidence="4" id="KW-0145">Chemotaxis</keyword>
<evidence type="ECO:0000259" key="13">
    <source>
        <dbReference type="PROSITE" id="PS50885"/>
    </source>
</evidence>
<comment type="subcellular location">
    <subcellularLocation>
        <location evidence="1">Cell membrane</location>
        <topology evidence="1">Multi-pass membrane protein</topology>
    </subcellularLocation>
</comment>
<keyword evidence="7 11" id="KW-0472">Membrane</keyword>
<evidence type="ECO:0000256" key="5">
    <source>
        <dbReference type="ARBA" id="ARBA00022692"/>
    </source>
</evidence>
<dbReference type="SUPFAM" id="SSF58104">
    <property type="entry name" value="Methyl-accepting chemotaxis protein (MCP) signaling domain"/>
    <property type="match status" value="1"/>
</dbReference>
<dbReference type="Proteomes" id="UP000182894">
    <property type="component" value="Unassembled WGS sequence"/>
</dbReference>
<evidence type="ECO:0000313" key="15">
    <source>
        <dbReference type="Proteomes" id="UP000182894"/>
    </source>
</evidence>
<evidence type="ECO:0000256" key="3">
    <source>
        <dbReference type="ARBA" id="ARBA00022481"/>
    </source>
</evidence>
<dbReference type="PANTHER" id="PTHR32089">
    <property type="entry name" value="METHYL-ACCEPTING CHEMOTAXIS PROTEIN MCPB"/>
    <property type="match status" value="1"/>
</dbReference>
<dbReference type="GO" id="GO:0005886">
    <property type="term" value="C:plasma membrane"/>
    <property type="evidence" value="ECO:0007669"/>
    <property type="project" value="UniProtKB-SubCell"/>
</dbReference>
<protein>
    <submittedName>
        <fullName evidence="14">Methyl-accepting chemotaxis protein</fullName>
    </submittedName>
</protein>
<evidence type="ECO:0000256" key="9">
    <source>
        <dbReference type="ARBA" id="ARBA00029447"/>
    </source>
</evidence>
<name>A0A1G7Z389_9PSED</name>
<dbReference type="GO" id="GO:0006935">
    <property type="term" value="P:chemotaxis"/>
    <property type="evidence" value="ECO:0007669"/>
    <property type="project" value="UniProtKB-KW"/>
</dbReference>
<dbReference type="InterPro" id="IPR024478">
    <property type="entry name" value="HlyB_4HB_MCP"/>
</dbReference>
<feature type="domain" description="HAMP" evidence="13">
    <location>
        <begin position="212"/>
        <end position="264"/>
    </location>
</feature>
<keyword evidence="8 10" id="KW-0807">Transducer</keyword>
<organism evidence="14 15">
    <name type="scientific">Pseudomonas abietaniphila</name>
    <dbReference type="NCBI Taxonomy" id="89065"/>
    <lineage>
        <taxon>Bacteria</taxon>
        <taxon>Pseudomonadati</taxon>
        <taxon>Pseudomonadota</taxon>
        <taxon>Gammaproteobacteria</taxon>
        <taxon>Pseudomonadales</taxon>
        <taxon>Pseudomonadaceae</taxon>
        <taxon>Pseudomonas</taxon>
    </lineage>
</organism>
<evidence type="ECO:0000256" key="6">
    <source>
        <dbReference type="ARBA" id="ARBA00022989"/>
    </source>
</evidence>
<dbReference type="InterPro" id="IPR004090">
    <property type="entry name" value="Chemotax_Me-accpt_rcpt"/>
</dbReference>
<evidence type="ECO:0000259" key="12">
    <source>
        <dbReference type="PROSITE" id="PS50111"/>
    </source>
</evidence>
<dbReference type="Gene3D" id="1.10.287.950">
    <property type="entry name" value="Methyl-accepting chemotaxis protein"/>
    <property type="match status" value="1"/>
</dbReference>
<dbReference type="CDD" id="cd06225">
    <property type="entry name" value="HAMP"/>
    <property type="match status" value="1"/>
</dbReference>
<dbReference type="EMBL" id="FNCO01000004">
    <property type="protein sequence ID" value="SDH02640.1"/>
    <property type="molecule type" value="Genomic_DNA"/>
</dbReference>
<feature type="domain" description="Methyl-accepting transducer" evidence="12">
    <location>
        <begin position="269"/>
        <end position="505"/>
    </location>
</feature>
<dbReference type="STRING" id="89065.SAMN05216605_104140"/>
<keyword evidence="15" id="KW-1185">Reference proteome</keyword>
<keyword evidence="6 11" id="KW-1133">Transmembrane helix</keyword>
<reference evidence="15" key="1">
    <citation type="submission" date="2016-10" db="EMBL/GenBank/DDBJ databases">
        <authorList>
            <person name="Varghese N."/>
            <person name="Submissions S."/>
        </authorList>
    </citation>
    <scope>NUCLEOTIDE SEQUENCE [LARGE SCALE GENOMIC DNA]</scope>
    <source>
        <strain evidence="15">ATCC 700689</strain>
    </source>
</reference>
<sequence>MSLRNMNIAPRAFLGFSIIGLLMLILGVFALTQMGKINDATETMATNSMPSIKSLDKLTEASIRLRVLSYRLMLNRDPDTLQKTVDLLAMRNKQIEEARAVYVKLISAPEEQAAYDQYLSLLNDYRRLEDRMKSLSSANKLDELTTLLSADLQTNSDQMNVVLGKLVEINTQQLNDANKDAAQQYSTAFTMVVTLLIIATVLTLLFAWLLTNSITRPIASALKAAEEIAEGDLTHTIHVDGTDEAGRLLTAMLKMQSKLRDTLQRISGSATQLASAAEELNAVTDESARGLSQQNNEIEQAATAVNEMTSAVEEVARNAVSTSEASKNATSSASDGRDLVQETVSAIERMSGDVQSTATLIGNLADESRDIGKVLDVIRGLADQTNLLALNAAIEAARAGEAGRGFAVVADEVRALAHRTQQSTSEIERMIGSIQGGTEQAVNSMRSSTERAESTLNIAKGAGVALDTINSAVVEINERNLVIASAAEEQAQVAREVDRNLVNIRDLSTQSATGAHQTTAASSELSRLAVDLNGMVARFRL</sequence>